<evidence type="ECO:0000256" key="3">
    <source>
        <dbReference type="ARBA" id="ARBA00023027"/>
    </source>
</evidence>
<keyword evidence="8" id="KW-1185">Reference proteome</keyword>
<reference evidence="7" key="1">
    <citation type="submission" date="2022-12" db="EMBL/GenBank/DDBJ databases">
        <authorList>
            <person name="Petersen C."/>
        </authorList>
    </citation>
    <scope>NUCLEOTIDE SEQUENCE</scope>
    <source>
        <strain evidence="7">IBT 16125</strain>
    </source>
</reference>
<feature type="domain" description="D-isomer specific 2-hydroxyacid dehydrogenase NAD-binding" evidence="6">
    <location>
        <begin position="104"/>
        <end position="288"/>
    </location>
</feature>
<evidence type="ECO:0000259" key="6">
    <source>
        <dbReference type="Pfam" id="PF02826"/>
    </source>
</evidence>
<accession>A0AAD6C2Y8</accession>
<dbReference type="AlphaFoldDB" id="A0AAD6C2Y8"/>
<evidence type="ECO:0000259" key="5">
    <source>
        <dbReference type="Pfam" id="PF00389"/>
    </source>
</evidence>
<dbReference type="PANTHER" id="PTHR43761:SF1">
    <property type="entry name" value="D-ISOMER SPECIFIC 2-HYDROXYACID DEHYDROGENASE CATALYTIC DOMAIN-CONTAINING PROTEIN-RELATED"/>
    <property type="match status" value="1"/>
</dbReference>
<dbReference type="SUPFAM" id="SSF52283">
    <property type="entry name" value="Formate/glycerate dehydrogenase catalytic domain-like"/>
    <property type="match status" value="1"/>
</dbReference>
<dbReference type="SUPFAM" id="SSF51735">
    <property type="entry name" value="NAD(P)-binding Rossmann-fold domains"/>
    <property type="match status" value="1"/>
</dbReference>
<dbReference type="GO" id="GO:0016616">
    <property type="term" value="F:oxidoreductase activity, acting on the CH-OH group of donors, NAD or NADP as acceptor"/>
    <property type="evidence" value="ECO:0007669"/>
    <property type="project" value="InterPro"/>
</dbReference>
<keyword evidence="3" id="KW-0520">NAD</keyword>
<sequence>MPEVIVALDVCQHAMPTFCTPHTLIEYHNTQDTEVAERLRHATIAVTSAVPITAETIAQCPHLKLICVSIVGVDHIDVQACWARSIRVCNTPAATTEAVAEHAIALYFAAKRNVVRAHDWVMSGKEWENESTGMTAYDRLPTPISQDTLGLIGYGKIGKKIEAFARALGMKVLIADRKGIPDGSTRDGRTAFDIVLQQSTVLVLTCPLDESTANMISEKELRSIQSNCIVVNVGRGGLVNEEAMIAALKARKVAGYATDVFPVEPATKENSLLLSGDIPNLTLSPHLAWYSSESIERQQASIQAIVDGFASGNCVNVVC</sequence>
<dbReference type="Pfam" id="PF02826">
    <property type="entry name" value="2-Hacid_dh_C"/>
    <property type="match status" value="1"/>
</dbReference>
<dbReference type="InterPro" id="IPR036291">
    <property type="entry name" value="NAD(P)-bd_dom_sf"/>
</dbReference>
<feature type="domain" description="D-isomer specific 2-hydroxyacid dehydrogenase catalytic" evidence="5">
    <location>
        <begin position="7"/>
        <end position="318"/>
    </location>
</feature>
<dbReference type="Gene3D" id="3.40.50.720">
    <property type="entry name" value="NAD(P)-binding Rossmann-like Domain"/>
    <property type="match status" value="2"/>
</dbReference>
<dbReference type="InterPro" id="IPR006139">
    <property type="entry name" value="D-isomer_2_OHA_DH_cat_dom"/>
</dbReference>
<dbReference type="GeneID" id="81601616"/>
<evidence type="ECO:0000256" key="2">
    <source>
        <dbReference type="ARBA" id="ARBA00023002"/>
    </source>
</evidence>
<comment type="caution">
    <text evidence="7">The sequence shown here is derived from an EMBL/GenBank/DDBJ whole genome shotgun (WGS) entry which is preliminary data.</text>
</comment>
<comment type="similarity">
    <text evidence="1 4">Belongs to the D-isomer specific 2-hydroxyacid dehydrogenase family.</text>
</comment>
<dbReference type="InterPro" id="IPR050418">
    <property type="entry name" value="D-iso_2-hydroxyacid_DH_PdxB"/>
</dbReference>
<evidence type="ECO:0000313" key="7">
    <source>
        <dbReference type="EMBL" id="KAJ5444119.1"/>
    </source>
</evidence>
<name>A0AAD6C2Y8_9EURO</name>
<keyword evidence="2 4" id="KW-0560">Oxidoreductase</keyword>
<evidence type="ECO:0000256" key="4">
    <source>
        <dbReference type="RuleBase" id="RU003719"/>
    </source>
</evidence>
<evidence type="ECO:0000256" key="1">
    <source>
        <dbReference type="ARBA" id="ARBA00005854"/>
    </source>
</evidence>
<dbReference type="GO" id="GO:0051287">
    <property type="term" value="F:NAD binding"/>
    <property type="evidence" value="ECO:0007669"/>
    <property type="project" value="InterPro"/>
</dbReference>
<proteinExistence type="inferred from homology"/>
<dbReference type="EMBL" id="JAPVEA010000007">
    <property type="protein sequence ID" value="KAJ5444119.1"/>
    <property type="molecule type" value="Genomic_DNA"/>
</dbReference>
<protein>
    <recommendedName>
        <fullName evidence="9">Glycerate dehydrogenase</fullName>
    </recommendedName>
</protein>
<dbReference type="InterPro" id="IPR006140">
    <property type="entry name" value="D-isomer_DH_NAD-bd"/>
</dbReference>
<dbReference type="PANTHER" id="PTHR43761">
    <property type="entry name" value="D-ISOMER SPECIFIC 2-HYDROXYACID DEHYDROGENASE FAMILY PROTEIN (AFU_ORTHOLOGUE AFUA_1G13630)"/>
    <property type="match status" value="1"/>
</dbReference>
<dbReference type="RefSeq" id="XP_056764199.1">
    <property type="nucleotide sequence ID" value="XM_056911373.1"/>
</dbReference>
<gene>
    <name evidence="7" type="ORF">N7458_007991</name>
</gene>
<dbReference type="Proteomes" id="UP001213681">
    <property type="component" value="Unassembled WGS sequence"/>
</dbReference>
<reference evidence="7" key="2">
    <citation type="journal article" date="2023" name="IMA Fungus">
        <title>Comparative genomic study of the Penicillium genus elucidates a diverse pangenome and 15 lateral gene transfer events.</title>
        <authorList>
            <person name="Petersen C."/>
            <person name="Sorensen T."/>
            <person name="Nielsen M.R."/>
            <person name="Sondergaard T.E."/>
            <person name="Sorensen J.L."/>
            <person name="Fitzpatrick D.A."/>
            <person name="Frisvad J.C."/>
            <person name="Nielsen K.L."/>
        </authorList>
    </citation>
    <scope>NUCLEOTIDE SEQUENCE</scope>
    <source>
        <strain evidence="7">IBT 16125</strain>
    </source>
</reference>
<dbReference type="Pfam" id="PF00389">
    <property type="entry name" value="2-Hacid_dh"/>
    <property type="match status" value="1"/>
</dbReference>
<organism evidence="7 8">
    <name type="scientific">Penicillium daleae</name>
    <dbReference type="NCBI Taxonomy" id="63821"/>
    <lineage>
        <taxon>Eukaryota</taxon>
        <taxon>Fungi</taxon>
        <taxon>Dikarya</taxon>
        <taxon>Ascomycota</taxon>
        <taxon>Pezizomycotina</taxon>
        <taxon>Eurotiomycetes</taxon>
        <taxon>Eurotiomycetidae</taxon>
        <taxon>Eurotiales</taxon>
        <taxon>Aspergillaceae</taxon>
        <taxon>Penicillium</taxon>
    </lineage>
</organism>
<evidence type="ECO:0008006" key="9">
    <source>
        <dbReference type="Google" id="ProtNLM"/>
    </source>
</evidence>
<evidence type="ECO:0000313" key="8">
    <source>
        <dbReference type="Proteomes" id="UP001213681"/>
    </source>
</evidence>